<dbReference type="SUPFAM" id="SSF52799">
    <property type="entry name" value="(Phosphotyrosine protein) phosphatases II"/>
    <property type="match status" value="1"/>
</dbReference>
<organism evidence="2 3">
    <name type="scientific">Novosphingobium kalidii</name>
    <dbReference type="NCBI Taxonomy" id="3230299"/>
    <lineage>
        <taxon>Bacteria</taxon>
        <taxon>Pseudomonadati</taxon>
        <taxon>Pseudomonadota</taxon>
        <taxon>Alphaproteobacteria</taxon>
        <taxon>Sphingomonadales</taxon>
        <taxon>Sphingomonadaceae</taxon>
        <taxon>Novosphingobium</taxon>
    </lineage>
</organism>
<comment type="caution">
    <text evidence="2">The sequence shown here is derived from an EMBL/GenBank/DDBJ whole genome shotgun (WGS) entry which is preliminary data.</text>
</comment>
<evidence type="ECO:0000313" key="2">
    <source>
        <dbReference type="EMBL" id="MET1755076.1"/>
    </source>
</evidence>
<proteinExistence type="predicted"/>
<sequence length="143" mass="14902">MFRQLTDSVYASPQIDIAAVAKARELGITLIVNNRPEGESDDQVPGSDIAAAANAVGIEYVAIPVSHAGFAQNQVAAMADALDRATGPVLAYCRSGTRSTLLWALARAKAGEDPARLAEQAAAAGYDVSAVRQVMDMLASERG</sequence>
<evidence type="ECO:0000313" key="3">
    <source>
        <dbReference type="Proteomes" id="UP001548713"/>
    </source>
</evidence>
<keyword evidence="2" id="KW-0808">Transferase</keyword>
<name>A0ABV2CZQ5_9SPHN</name>
<reference evidence="2 3" key="1">
    <citation type="submission" date="2024-07" db="EMBL/GenBank/DDBJ databases">
        <title>Novosphingobium kalidii RD2P27.</title>
        <authorList>
            <person name="Sun J.-Q."/>
        </authorList>
    </citation>
    <scope>NUCLEOTIDE SEQUENCE [LARGE SCALE GENOMIC DNA]</scope>
    <source>
        <strain evidence="2 3">RD2P27</strain>
    </source>
</reference>
<dbReference type="EMBL" id="JBEWLY010000012">
    <property type="protein sequence ID" value="MET1755076.1"/>
    <property type="molecule type" value="Genomic_DNA"/>
</dbReference>
<accession>A0ABV2CZQ5</accession>
<evidence type="ECO:0000259" key="1">
    <source>
        <dbReference type="Pfam" id="PF04273"/>
    </source>
</evidence>
<dbReference type="Pfam" id="PF04273">
    <property type="entry name" value="BLH_phosphatase"/>
    <property type="match status" value="1"/>
</dbReference>
<dbReference type="RefSeq" id="WP_353983555.1">
    <property type="nucleotide sequence ID" value="NZ_JBEWLY010000012.1"/>
</dbReference>
<gene>
    <name evidence="2" type="ORF">ABVV53_06355</name>
</gene>
<keyword evidence="3" id="KW-1185">Reference proteome</keyword>
<dbReference type="NCBIfam" id="TIGR01244">
    <property type="entry name" value="TIGR01244 family sulfur transferase"/>
    <property type="match status" value="1"/>
</dbReference>
<dbReference type="InterPro" id="IPR005939">
    <property type="entry name" value="BLH_phosphatase-like"/>
</dbReference>
<dbReference type="GO" id="GO:0016740">
    <property type="term" value="F:transferase activity"/>
    <property type="evidence" value="ECO:0007669"/>
    <property type="project" value="UniProtKB-KW"/>
</dbReference>
<protein>
    <submittedName>
        <fullName evidence="2">TIGR01244 family sulfur transferase</fullName>
    </submittedName>
</protein>
<dbReference type="Gene3D" id="3.90.190.10">
    <property type="entry name" value="Protein tyrosine phosphatase superfamily"/>
    <property type="match status" value="1"/>
</dbReference>
<feature type="domain" description="Beta-lactamase hydrolase-like protein phosphatase-like" evidence="1">
    <location>
        <begin position="2"/>
        <end position="109"/>
    </location>
</feature>
<dbReference type="Proteomes" id="UP001548713">
    <property type="component" value="Unassembled WGS sequence"/>
</dbReference>
<dbReference type="InterPro" id="IPR029021">
    <property type="entry name" value="Prot-tyrosine_phosphatase-like"/>
</dbReference>